<dbReference type="Pfam" id="PF07730">
    <property type="entry name" value="HisKA_3"/>
    <property type="match status" value="1"/>
</dbReference>
<evidence type="ECO:0000259" key="10">
    <source>
        <dbReference type="Pfam" id="PF07695"/>
    </source>
</evidence>
<feature type="transmembrane region" description="Helical" evidence="9">
    <location>
        <begin position="269"/>
        <end position="289"/>
    </location>
</feature>
<keyword evidence="7" id="KW-0067">ATP-binding</keyword>
<dbReference type="PANTHER" id="PTHR24421">
    <property type="entry name" value="NITRATE/NITRITE SENSOR PROTEIN NARX-RELATED"/>
    <property type="match status" value="1"/>
</dbReference>
<evidence type="ECO:0000256" key="3">
    <source>
        <dbReference type="ARBA" id="ARBA00022553"/>
    </source>
</evidence>
<accession>A0ABV1KM80</accession>
<keyword evidence="3" id="KW-0597">Phosphoprotein</keyword>
<sequence>MRFLKTHIPLLRTMLILITLLLFIGLALSAFQQRNDSSIQLRVDRWQWAPALNYEDNPSPADGWKTYMPGQVIPATIYWLRIPLPRVDWEDPYLRVLNVGSLKVYDGKQILFSYILSKHNNRINSAFHWKMVKVPLPLPDHLDLLVRYTSTHPVSAFVEIGDKSSLLTQTLHEDLDNLILGALLLFSGFIALGLYSTQRDRLYIYFALLAFAGGYAALVRNFLLQVIWNNPLLGYFQDACMPIGTFAFIGALEQVFPGVHRRTIRFLRWTMLSFSVLTFVSAVFSAHWYAFSMRFFAPLFIIVFVSVYWTIWSAYRNRKDLETIWIMAGFTSLATIASIHMYRFVLVSYLPIGFTDRMSWVYRLPVDLLFWGLFAFVICLIRVIMYRYTAMNRQLLEFNRSLENIVQTRTHQIQERTEQLELAHQRLAASMRENAEALAEAMILEERHRITGSIHDTVGHTLSATIIQLEAAKRLIPRDQALAGEKLDASQGLVRRGLEDIRQSVRLLREDAAYYDLPGSIGALIRETEQSSDCIVESHFGSLPPNLSILQKRVLFQTLQEGLSIGTKHGHGSPNRFLFIVKADSDAIRMQLIHQEHTYTSADIGFGLHAMTEHVSRLGGTIAVDTDSTGFVLNLTLPLAGVDHWVI</sequence>
<name>A0ABV1KM80_9BACL</name>
<evidence type="ECO:0000259" key="11">
    <source>
        <dbReference type="Pfam" id="PF07730"/>
    </source>
</evidence>
<proteinExistence type="predicted"/>
<keyword evidence="8" id="KW-0902">Two-component regulatory system</keyword>
<dbReference type="EMBL" id="JASKHM010000001">
    <property type="protein sequence ID" value="MEQ4481173.1"/>
    <property type="molecule type" value="Genomic_DNA"/>
</dbReference>
<dbReference type="Gene3D" id="1.20.5.1930">
    <property type="match status" value="1"/>
</dbReference>
<gene>
    <name evidence="12" type="ORF">QJS35_02065</name>
</gene>
<dbReference type="GO" id="GO:0016301">
    <property type="term" value="F:kinase activity"/>
    <property type="evidence" value="ECO:0007669"/>
    <property type="project" value="UniProtKB-KW"/>
</dbReference>
<evidence type="ECO:0000313" key="13">
    <source>
        <dbReference type="Proteomes" id="UP001493487"/>
    </source>
</evidence>
<dbReference type="InterPro" id="IPR036890">
    <property type="entry name" value="HATPase_C_sf"/>
</dbReference>
<evidence type="ECO:0000256" key="8">
    <source>
        <dbReference type="ARBA" id="ARBA00023012"/>
    </source>
</evidence>
<dbReference type="RefSeq" id="WP_232182314.1">
    <property type="nucleotide sequence ID" value="NZ_JAIOAP010000001.1"/>
</dbReference>
<evidence type="ECO:0000256" key="7">
    <source>
        <dbReference type="ARBA" id="ARBA00022840"/>
    </source>
</evidence>
<dbReference type="EC" id="2.7.13.3" evidence="2"/>
<dbReference type="PANTHER" id="PTHR24421:SF10">
    <property type="entry name" value="NITRATE_NITRITE SENSOR PROTEIN NARQ"/>
    <property type="match status" value="1"/>
</dbReference>
<evidence type="ECO:0000256" key="5">
    <source>
        <dbReference type="ARBA" id="ARBA00022741"/>
    </source>
</evidence>
<keyword evidence="5" id="KW-0547">Nucleotide-binding</keyword>
<evidence type="ECO:0000256" key="6">
    <source>
        <dbReference type="ARBA" id="ARBA00022777"/>
    </source>
</evidence>
<evidence type="ECO:0000256" key="9">
    <source>
        <dbReference type="SAM" id="Phobius"/>
    </source>
</evidence>
<dbReference type="Proteomes" id="UP001493487">
    <property type="component" value="Unassembled WGS sequence"/>
</dbReference>
<organism evidence="12 13">
    <name type="scientific">Cohnella silvisoli</name>
    <dbReference type="NCBI Taxonomy" id="2873699"/>
    <lineage>
        <taxon>Bacteria</taxon>
        <taxon>Bacillati</taxon>
        <taxon>Bacillota</taxon>
        <taxon>Bacilli</taxon>
        <taxon>Bacillales</taxon>
        <taxon>Paenibacillaceae</taxon>
        <taxon>Cohnella</taxon>
    </lineage>
</organism>
<evidence type="ECO:0000313" key="12">
    <source>
        <dbReference type="EMBL" id="MEQ4481173.1"/>
    </source>
</evidence>
<feature type="domain" description="7TM-DISM receptor extracellular" evidence="10">
    <location>
        <begin position="178"/>
        <end position="380"/>
    </location>
</feature>
<keyword evidence="4" id="KW-0808">Transferase</keyword>
<dbReference type="InterPro" id="IPR011623">
    <property type="entry name" value="7TMR_DISM_rcpt_extracell_dom1"/>
</dbReference>
<dbReference type="Pfam" id="PF07695">
    <property type="entry name" value="7TMR-DISM_7TM"/>
    <property type="match status" value="1"/>
</dbReference>
<feature type="domain" description="Signal transduction histidine kinase subgroup 3 dimerisation and phosphoacceptor" evidence="11">
    <location>
        <begin position="446"/>
        <end position="511"/>
    </location>
</feature>
<keyword evidence="9" id="KW-0812">Transmembrane</keyword>
<protein>
    <recommendedName>
        <fullName evidence="2">histidine kinase</fullName>
        <ecNumber evidence="2">2.7.13.3</ecNumber>
    </recommendedName>
</protein>
<feature type="transmembrane region" description="Helical" evidence="9">
    <location>
        <begin position="235"/>
        <end position="257"/>
    </location>
</feature>
<comment type="catalytic activity">
    <reaction evidence="1">
        <text>ATP + protein L-histidine = ADP + protein N-phospho-L-histidine.</text>
        <dbReference type="EC" id="2.7.13.3"/>
    </reaction>
</comment>
<dbReference type="InterPro" id="IPR050482">
    <property type="entry name" value="Sensor_HK_TwoCompSys"/>
</dbReference>
<evidence type="ECO:0000256" key="2">
    <source>
        <dbReference type="ARBA" id="ARBA00012438"/>
    </source>
</evidence>
<keyword evidence="13" id="KW-1185">Reference proteome</keyword>
<feature type="transmembrane region" description="Helical" evidence="9">
    <location>
        <begin position="202"/>
        <end position="223"/>
    </location>
</feature>
<comment type="caution">
    <text evidence="12">The sequence shown here is derived from an EMBL/GenBank/DDBJ whole genome shotgun (WGS) entry which is preliminary data.</text>
</comment>
<keyword evidence="9" id="KW-1133">Transmembrane helix</keyword>
<dbReference type="InterPro" id="IPR011712">
    <property type="entry name" value="Sig_transdc_His_kin_sub3_dim/P"/>
</dbReference>
<reference evidence="12 13" key="1">
    <citation type="journal article" date="2023" name="Genome Announc.">
        <title>Pan-Genome Analyses of the Genus Cohnella and Proposal of the Novel Species Cohnella silvisoli sp. nov., Isolated from Forest Soil.</title>
        <authorList>
            <person name="Wang C."/>
            <person name="Mao L."/>
            <person name="Bao G."/>
            <person name="Zhu H."/>
        </authorList>
    </citation>
    <scope>NUCLEOTIDE SEQUENCE [LARGE SCALE GENOMIC DNA]</scope>
    <source>
        <strain evidence="12 13">NL03-T5-1</strain>
    </source>
</reference>
<feature type="transmembrane region" description="Helical" evidence="9">
    <location>
        <begin position="324"/>
        <end position="348"/>
    </location>
</feature>
<feature type="transmembrane region" description="Helical" evidence="9">
    <location>
        <begin position="178"/>
        <end position="195"/>
    </location>
</feature>
<keyword evidence="6 12" id="KW-0418">Kinase</keyword>
<evidence type="ECO:0000256" key="1">
    <source>
        <dbReference type="ARBA" id="ARBA00000085"/>
    </source>
</evidence>
<keyword evidence="9" id="KW-0472">Membrane</keyword>
<feature type="transmembrane region" description="Helical" evidence="9">
    <location>
        <begin position="295"/>
        <end position="312"/>
    </location>
</feature>
<evidence type="ECO:0000256" key="4">
    <source>
        <dbReference type="ARBA" id="ARBA00022679"/>
    </source>
</evidence>
<feature type="transmembrane region" description="Helical" evidence="9">
    <location>
        <begin position="368"/>
        <end position="385"/>
    </location>
</feature>
<dbReference type="Gene3D" id="3.30.565.10">
    <property type="entry name" value="Histidine kinase-like ATPase, C-terminal domain"/>
    <property type="match status" value="1"/>
</dbReference>